<protein>
    <submittedName>
        <fullName evidence="1">Uncharacterized protein</fullName>
    </submittedName>
</protein>
<dbReference type="AlphaFoldDB" id="A0A0L8I1T4"/>
<organism evidence="1">
    <name type="scientific">Octopus bimaculoides</name>
    <name type="common">California two-spotted octopus</name>
    <dbReference type="NCBI Taxonomy" id="37653"/>
    <lineage>
        <taxon>Eukaryota</taxon>
        <taxon>Metazoa</taxon>
        <taxon>Spiralia</taxon>
        <taxon>Lophotrochozoa</taxon>
        <taxon>Mollusca</taxon>
        <taxon>Cephalopoda</taxon>
        <taxon>Coleoidea</taxon>
        <taxon>Octopodiformes</taxon>
        <taxon>Octopoda</taxon>
        <taxon>Incirrata</taxon>
        <taxon>Octopodidae</taxon>
        <taxon>Octopus</taxon>
    </lineage>
</organism>
<gene>
    <name evidence="1" type="ORF">OCBIM_22038456mg</name>
</gene>
<accession>A0A0L8I1T4</accession>
<sequence length="61" mass="7408">MLNCVLFYFMSHNSGIGVRYTQSPYSLKKNPKTFDQMFYKIFKKRKRKRYANLLFNAEKLC</sequence>
<name>A0A0L8I1T4_OCTBM</name>
<reference evidence="1" key="1">
    <citation type="submission" date="2015-07" db="EMBL/GenBank/DDBJ databases">
        <title>MeaNS - Measles Nucleotide Surveillance Program.</title>
        <authorList>
            <person name="Tran T."/>
            <person name="Druce J."/>
        </authorList>
    </citation>
    <scope>NUCLEOTIDE SEQUENCE</scope>
    <source>
        <strain evidence="1">UCB-OBI-ISO-001</strain>
        <tissue evidence="1">Gonad</tissue>
    </source>
</reference>
<proteinExistence type="predicted"/>
<dbReference type="EMBL" id="KQ416743">
    <property type="protein sequence ID" value="KOF95422.1"/>
    <property type="molecule type" value="Genomic_DNA"/>
</dbReference>
<evidence type="ECO:0000313" key="1">
    <source>
        <dbReference type="EMBL" id="KOF95422.1"/>
    </source>
</evidence>